<dbReference type="PANTHER" id="PTHR34146">
    <property type="entry name" value="POLYNUCLEOTIDYL TRANSFERASE, RIBONUCLEASE H-LIKE SUPERFAMILY PROTEIN-RELATED"/>
    <property type="match status" value="1"/>
</dbReference>
<organism evidence="2 3">
    <name type="scientific">Brassica carinata</name>
    <name type="common">Ethiopian mustard</name>
    <name type="synonym">Abyssinian cabbage</name>
    <dbReference type="NCBI Taxonomy" id="52824"/>
    <lineage>
        <taxon>Eukaryota</taxon>
        <taxon>Viridiplantae</taxon>
        <taxon>Streptophyta</taxon>
        <taxon>Embryophyta</taxon>
        <taxon>Tracheophyta</taxon>
        <taxon>Spermatophyta</taxon>
        <taxon>Magnoliopsida</taxon>
        <taxon>eudicotyledons</taxon>
        <taxon>Gunneridae</taxon>
        <taxon>Pentapetalae</taxon>
        <taxon>rosids</taxon>
        <taxon>malvids</taxon>
        <taxon>Brassicales</taxon>
        <taxon>Brassicaceae</taxon>
        <taxon>Brassiceae</taxon>
        <taxon>Brassica</taxon>
    </lineage>
</organism>
<dbReference type="GO" id="GO:0004523">
    <property type="term" value="F:RNA-DNA hybrid ribonuclease activity"/>
    <property type="evidence" value="ECO:0007669"/>
    <property type="project" value="InterPro"/>
</dbReference>
<dbReference type="InterPro" id="IPR002156">
    <property type="entry name" value="RNaseH_domain"/>
</dbReference>
<reference evidence="2 3" key="1">
    <citation type="submission" date="2020-02" db="EMBL/GenBank/DDBJ databases">
        <authorList>
            <person name="Ma Q."/>
            <person name="Huang Y."/>
            <person name="Song X."/>
            <person name="Pei D."/>
        </authorList>
    </citation>
    <scope>NUCLEOTIDE SEQUENCE [LARGE SCALE GENOMIC DNA]</scope>
    <source>
        <strain evidence="2">Sxm20200214</strain>
        <tissue evidence="2">Leaf</tissue>
    </source>
</reference>
<evidence type="ECO:0000313" key="3">
    <source>
        <dbReference type="Proteomes" id="UP000886595"/>
    </source>
</evidence>
<evidence type="ECO:0000313" key="2">
    <source>
        <dbReference type="EMBL" id="KAG2260469.1"/>
    </source>
</evidence>
<comment type="caution">
    <text evidence="2">The sequence shown here is derived from an EMBL/GenBank/DDBJ whole genome shotgun (WGS) entry which is preliminary data.</text>
</comment>
<proteinExistence type="predicted"/>
<protein>
    <recommendedName>
        <fullName evidence="1">RNase H type-1 domain-containing protein</fullName>
    </recommendedName>
</protein>
<dbReference type="InterPro" id="IPR044730">
    <property type="entry name" value="RNase_H-like_dom_plant"/>
</dbReference>
<dbReference type="InterPro" id="IPR036397">
    <property type="entry name" value="RNaseH_sf"/>
</dbReference>
<evidence type="ECO:0000259" key="1">
    <source>
        <dbReference type="Pfam" id="PF13456"/>
    </source>
</evidence>
<dbReference type="SUPFAM" id="SSF53098">
    <property type="entry name" value="Ribonuclease H-like"/>
    <property type="match status" value="1"/>
</dbReference>
<dbReference type="CDD" id="cd06222">
    <property type="entry name" value="RNase_H_like"/>
    <property type="match status" value="1"/>
</dbReference>
<dbReference type="GO" id="GO:0003676">
    <property type="term" value="F:nucleic acid binding"/>
    <property type="evidence" value="ECO:0007669"/>
    <property type="project" value="InterPro"/>
</dbReference>
<dbReference type="AlphaFoldDB" id="A0A8X7Q3N6"/>
<dbReference type="Pfam" id="PF13456">
    <property type="entry name" value="RVT_3"/>
    <property type="match status" value="1"/>
</dbReference>
<gene>
    <name evidence="2" type="ORF">Bca52824_079763</name>
</gene>
<dbReference type="Gene3D" id="3.30.420.10">
    <property type="entry name" value="Ribonuclease H-like superfamily/Ribonuclease H"/>
    <property type="match status" value="1"/>
</dbReference>
<dbReference type="OrthoDB" id="1100063at2759"/>
<dbReference type="PANTHER" id="PTHR34146:SF3">
    <property type="entry name" value="POLYNUCLEOTIDYL TRANSFERASE, RIBONUCLEASE H-LIKE SUPERFAMILY PROTEIN"/>
    <property type="match status" value="1"/>
</dbReference>
<sequence length="266" mass="29998">MCQRCGAEIEDINHLLFECPPAFLCWILSSIPSSPGVFPCSSLFANFEYLLAQVTTENQNALDFSIFPWLLWYVWKARNDKCFNAKDISPLDTLQLARQEGETWKKAQLGMEHQYTCQVDGSWAVNDDWMGAGFVLLEADEVLLQGQRCGRRAKSPLHAEVEGIIWAMKEVRNRGLDDIDFGSDCQQLVKLTGGDEEWPALAAELDEVRLLLSNFQNVSFSFVPRSQTFRADSLAKGGRSRAQIFSVVNTMVPFWPAPVARLNEPV</sequence>
<dbReference type="EMBL" id="JAAMPC010000015">
    <property type="protein sequence ID" value="KAG2260469.1"/>
    <property type="molecule type" value="Genomic_DNA"/>
</dbReference>
<keyword evidence="3" id="KW-1185">Reference proteome</keyword>
<dbReference type="Proteomes" id="UP000886595">
    <property type="component" value="Unassembled WGS sequence"/>
</dbReference>
<accession>A0A8X7Q3N6</accession>
<feature type="domain" description="RNase H type-1" evidence="1">
    <location>
        <begin position="119"/>
        <end position="236"/>
    </location>
</feature>
<name>A0A8X7Q3N6_BRACI</name>
<dbReference type="InterPro" id="IPR012337">
    <property type="entry name" value="RNaseH-like_sf"/>
</dbReference>